<dbReference type="HAMAP" id="MF_00258">
    <property type="entry name" value="Glu_racemase"/>
    <property type="match status" value="1"/>
</dbReference>
<feature type="binding site" evidence="7">
    <location>
        <begin position="73"/>
        <end position="74"/>
    </location>
    <ligand>
        <name>substrate</name>
    </ligand>
</feature>
<evidence type="ECO:0000256" key="5">
    <source>
        <dbReference type="ARBA" id="ARBA00023235"/>
    </source>
</evidence>
<keyword evidence="4 7" id="KW-0573">Peptidoglycan synthesis</keyword>
<dbReference type="Gene3D" id="3.40.50.1860">
    <property type="match status" value="2"/>
</dbReference>
<comment type="catalytic activity">
    <reaction evidence="1 7">
        <text>L-glutamate = D-glutamate</text>
        <dbReference type="Rhea" id="RHEA:12813"/>
        <dbReference type="ChEBI" id="CHEBI:29985"/>
        <dbReference type="ChEBI" id="CHEBI:29986"/>
        <dbReference type="EC" id="5.1.1.3"/>
    </reaction>
</comment>
<evidence type="ECO:0000256" key="6">
    <source>
        <dbReference type="ARBA" id="ARBA00023316"/>
    </source>
</evidence>
<evidence type="ECO:0000256" key="1">
    <source>
        <dbReference type="ARBA" id="ARBA00001602"/>
    </source>
</evidence>
<comment type="pathway">
    <text evidence="7">Cell wall biogenesis; peptidoglycan biosynthesis.</text>
</comment>
<comment type="caution">
    <text evidence="8">The sequence shown here is derived from an EMBL/GenBank/DDBJ whole genome shotgun (WGS) entry which is preliminary data.</text>
</comment>
<dbReference type="PANTHER" id="PTHR21198:SF2">
    <property type="entry name" value="GLUTAMATE RACEMASE"/>
    <property type="match status" value="1"/>
</dbReference>
<reference evidence="8 9" key="1">
    <citation type="submission" date="2022-11" db="EMBL/GenBank/DDBJ databases">
        <title>Spartinivicinus poritis sp. nov., isolated from scleractinian coral Porites lutea.</title>
        <authorList>
            <person name="Zhang G."/>
            <person name="Cai L."/>
            <person name="Wei Q."/>
        </authorList>
    </citation>
    <scope>NUCLEOTIDE SEQUENCE [LARGE SCALE GENOMIC DNA]</scope>
    <source>
        <strain evidence="8 9">A2-2</strain>
    </source>
</reference>
<keyword evidence="5 7" id="KW-0413">Isomerase</keyword>
<proteinExistence type="inferred from homology"/>
<dbReference type="PANTHER" id="PTHR21198">
    <property type="entry name" value="GLUTAMATE RACEMASE"/>
    <property type="match status" value="1"/>
</dbReference>
<dbReference type="InterPro" id="IPR033134">
    <property type="entry name" value="Asp/Glu_racemase_AS_2"/>
</dbReference>
<feature type="binding site" evidence="7">
    <location>
        <begin position="8"/>
        <end position="9"/>
    </location>
    <ligand>
        <name>substrate</name>
    </ligand>
</feature>
<sequence length="284" mass="30795">MATALIFDSGVGGLSILQAVSQRLPQLSVVYASDNAAFPYGTKDADWLQQRVVECVSTISQRCILDIIIIACNTASTIVLPSLRDCFEIPIVGVVPAIKTAAQETKTGCIGLLATPGTVTRHYTNQLIQDFASHCQIVKIGSTELVELAEQKLRGEQICLTQLKAVIQPLILQTETHQTQSLSSHRPDQVVLGCTHFPLLKQELEQLAPGISWVDSGIAIANRVASLLLTGNDAINYSLNSENHQSQATGHTALFTEANQQISRLIPALKQFGIEEIDYLNLPV</sequence>
<dbReference type="EMBL" id="JAPMOU010000031">
    <property type="protein sequence ID" value="MDE1464232.1"/>
    <property type="molecule type" value="Genomic_DNA"/>
</dbReference>
<evidence type="ECO:0000256" key="7">
    <source>
        <dbReference type="HAMAP-Rule" id="MF_00258"/>
    </source>
</evidence>
<feature type="active site" description="Proton donor/acceptor" evidence="7">
    <location>
        <position position="194"/>
    </location>
</feature>
<evidence type="ECO:0000313" key="8">
    <source>
        <dbReference type="EMBL" id="MDE1464232.1"/>
    </source>
</evidence>
<accession>A0ABT5UFE8</accession>
<dbReference type="Pfam" id="PF01177">
    <property type="entry name" value="Asp_Glu_race"/>
    <property type="match status" value="1"/>
</dbReference>
<dbReference type="NCBIfam" id="TIGR00067">
    <property type="entry name" value="glut_race"/>
    <property type="match status" value="1"/>
</dbReference>
<name>A0ABT5UFE8_9GAMM</name>
<dbReference type="PROSITE" id="PS00924">
    <property type="entry name" value="ASP_GLU_RACEMASE_2"/>
    <property type="match status" value="1"/>
</dbReference>
<keyword evidence="9" id="KW-1185">Reference proteome</keyword>
<keyword evidence="6 7" id="KW-0961">Cell wall biogenesis/degradation</keyword>
<gene>
    <name evidence="7 8" type="primary">murI</name>
    <name evidence="8" type="ORF">ORQ98_19930</name>
</gene>
<evidence type="ECO:0000256" key="2">
    <source>
        <dbReference type="ARBA" id="ARBA00013090"/>
    </source>
</evidence>
<feature type="active site" description="Proton donor/acceptor" evidence="7">
    <location>
        <position position="72"/>
    </location>
</feature>
<comment type="function">
    <text evidence="7">Provides the (R)-glutamate required for cell wall biosynthesis.</text>
</comment>
<dbReference type="InterPro" id="IPR004391">
    <property type="entry name" value="Glu_race"/>
</dbReference>
<dbReference type="GO" id="GO:0008881">
    <property type="term" value="F:glutamate racemase activity"/>
    <property type="evidence" value="ECO:0007669"/>
    <property type="project" value="UniProtKB-EC"/>
</dbReference>
<feature type="binding site" evidence="7">
    <location>
        <begin position="40"/>
        <end position="41"/>
    </location>
    <ligand>
        <name>substrate</name>
    </ligand>
</feature>
<organism evidence="8 9">
    <name type="scientific">Spartinivicinus poritis</name>
    <dbReference type="NCBI Taxonomy" id="2994640"/>
    <lineage>
        <taxon>Bacteria</taxon>
        <taxon>Pseudomonadati</taxon>
        <taxon>Pseudomonadota</taxon>
        <taxon>Gammaproteobacteria</taxon>
        <taxon>Oceanospirillales</taxon>
        <taxon>Zooshikellaceae</taxon>
        <taxon>Spartinivicinus</taxon>
    </lineage>
</organism>
<dbReference type="PROSITE" id="PS00923">
    <property type="entry name" value="ASP_GLU_RACEMASE_1"/>
    <property type="match status" value="1"/>
</dbReference>
<evidence type="ECO:0000256" key="3">
    <source>
        <dbReference type="ARBA" id="ARBA00022960"/>
    </source>
</evidence>
<comment type="similarity">
    <text evidence="7">Belongs to the aspartate/glutamate racemases family.</text>
</comment>
<dbReference type="Proteomes" id="UP001528823">
    <property type="component" value="Unassembled WGS sequence"/>
</dbReference>
<keyword evidence="3 7" id="KW-0133">Cell shape</keyword>
<evidence type="ECO:0000256" key="4">
    <source>
        <dbReference type="ARBA" id="ARBA00022984"/>
    </source>
</evidence>
<evidence type="ECO:0000313" key="9">
    <source>
        <dbReference type="Proteomes" id="UP001528823"/>
    </source>
</evidence>
<dbReference type="EC" id="5.1.1.3" evidence="2 7"/>
<dbReference type="InterPro" id="IPR015942">
    <property type="entry name" value="Asp/Glu/hydantoin_racemase"/>
</dbReference>
<dbReference type="InterPro" id="IPR018187">
    <property type="entry name" value="Asp/Glu_racemase_AS_1"/>
</dbReference>
<dbReference type="SUPFAM" id="SSF53681">
    <property type="entry name" value="Aspartate/glutamate racemase"/>
    <property type="match status" value="2"/>
</dbReference>
<dbReference type="InterPro" id="IPR001920">
    <property type="entry name" value="Asp/Glu_race"/>
</dbReference>
<protein>
    <recommendedName>
        <fullName evidence="2 7">Glutamate racemase</fullName>
        <ecNumber evidence="2 7">5.1.1.3</ecNumber>
    </recommendedName>
</protein>
<feature type="binding site" evidence="7">
    <location>
        <begin position="195"/>
        <end position="196"/>
    </location>
    <ligand>
        <name>substrate</name>
    </ligand>
</feature>
<dbReference type="RefSeq" id="WP_274690562.1">
    <property type="nucleotide sequence ID" value="NZ_JAPMOU010000031.1"/>
</dbReference>